<dbReference type="GO" id="GO:0006355">
    <property type="term" value="P:regulation of DNA-templated transcription"/>
    <property type="evidence" value="ECO:0007669"/>
    <property type="project" value="TreeGrafter"/>
</dbReference>
<evidence type="ECO:0000256" key="1">
    <source>
        <dbReference type="ARBA" id="ARBA00023125"/>
    </source>
</evidence>
<feature type="domain" description="Response regulatory" evidence="3">
    <location>
        <begin position="3"/>
        <end position="114"/>
    </location>
</feature>
<dbReference type="Pfam" id="PF00072">
    <property type="entry name" value="Response_reg"/>
    <property type="match status" value="1"/>
</dbReference>
<dbReference type="EMBL" id="VCEJ01000004">
    <property type="protein sequence ID" value="TLV01465.1"/>
    <property type="molecule type" value="Genomic_DNA"/>
</dbReference>
<dbReference type="OrthoDB" id="1646880at2"/>
<evidence type="ECO:0000313" key="5">
    <source>
        <dbReference type="EMBL" id="TLV01465.1"/>
    </source>
</evidence>
<dbReference type="Gene3D" id="3.40.50.2300">
    <property type="match status" value="1"/>
</dbReference>
<dbReference type="Gene3D" id="2.40.50.1020">
    <property type="entry name" value="LytTr DNA-binding domain"/>
    <property type="match status" value="1"/>
</dbReference>
<name>A0A5R9KZD2_9BACT</name>
<dbReference type="GO" id="GO:0000156">
    <property type="term" value="F:phosphorelay response regulator activity"/>
    <property type="evidence" value="ECO:0007669"/>
    <property type="project" value="TreeGrafter"/>
</dbReference>
<dbReference type="Proteomes" id="UP000306402">
    <property type="component" value="Unassembled WGS sequence"/>
</dbReference>
<reference evidence="5 6" key="1">
    <citation type="submission" date="2019-05" db="EMBL/GenBank/DDBJ databases">
        <authorList>
            <person name="Qu J.-H."/>
        </authorList>
    </citation>
    <scope>NUCLEOTIDE SEQUENCE [LARGE SCALE GENOMIC DNA]</scope>
    <source>
        <strain evidence="5 6">T17</strain>
    </source>
</reference>
<dbReference type="AlphaFoldDB" id="A0A5R9KZD2"/>
<evidence type="ECO:0000313" key="6">
    <source>
        <dbReference type="Proteomes" id="UP000306402"/>
    </source>
</evidence>
<dbReference type="GO" id="GO:0000976">
    <property type="term" value="F:transcription cis-regulatory region binding"/>
    <property type="evidence" value="ECO:0007669"/>
    <property type="project" value="TreeGrafter"/>
</dbReference>
<dbReference type="PROSITE" id="PS50930">
    <property type="entry name" value="HTH_LYTTR"/>
    <property type="match status" value="1"/>
</dbReference>
<accession>A0A5R9KZD2</accession>
<proteinExistence type="predicted"/>
<feature type="modified residue" description="4-aspartylphosphate" evidence="2">
    <location>
        <position position="54"/>
    </location>
</feature>
<comment type="caution">
    <text evidence="5">The sequence shown here is derived from an EMBL/GenBank/DDBJ whole genome shotgun (WGS) entry which is preliminary data.</text>
</comment>
<evidence type="ECO:0000259" key="4">
    <source>
        <dbReference type="PROSITE" id="PS50930"/>
    </source>
</evidence>
<dbReference type="InterPro" id="IPR039420">
    <property type="entry name" value="WalR-like"/>
</dbReference>
<dbReference type="PANTHER" id="PTHR48111">
    <property type="entry name" value="REGULATOR OF RPOS"/>
    <property type="match status" value="1"/>
</dbReference>
<protein>
    <submittedName>
        <fullName evidence="5">Response regulator transcription factor</fullName>
    </submittedName>
</protein>
<dbReference type="GO" id="GO:0032993">
    <property type="term" value="C:protein-DNA complex"/>
    <property type="evidence" value="ECO:0007669"/>
    <property type="project" value="TreeGrafter"/>
</dbReference>
<sequence length="234" mass="26633">MMRCLVVDDEQLVRELLESTIRQIPFLELVKSCKNALEAAATLQAEPIDLIFLDIQMPQLSGLEFLQSLSKPPLVILVTAYEQYALDGYTFQVVDYILKPFRFERFLKACNRANELFLLQQSALSSPAEKPSDFFVPVEYSQVKIVTSDIKYIEGLGDYIKIYLTTANKPILTRMSIKAIEQKLPASSFARIHKSYLIALQKVTAIKRDTICIGEKELPIGETYKENIGRIFRG</sequence>
<dbReference type="GO" id="GO:0005829">
    <property type="term" value="C:cytosol"/>
    <property type="evidence" value="ECO:0007669"/>
    <property type="project" value="TreeGrafter"/>
</dbReference>
<dbReference type="InterPro" id="IPR011006">
    <property type="entry name" value="CheY-like_superfamily"/>
</dbReference>
<dbReference type="PANTHER" id="PTHR48111:SF17">
    <property type="entry name" value="TRANSCRIPTIONAL REGULATORY PROTEIN YPDB"/>
    <property type="match status" value="1"/>
</dbReference>
<organism evidence="5 6">
    <name type="scientific">Dyadobacter luticola</name>
    <dbReference type="NCBI Taxonomy" id="1979387"/>
    <lineage>
        <taxon>Bacteria</taxon>
        <taxon>Pseudomonadati</taxon>
        <taxon>Bacteroidota</taxon>
        <taxon>Cytophagia</taxon>
        <taxon>Cytophagales</taxon>
        <taxon>Spirosomataceae</taxon>
        <taxon>Dyadobacter</taxon>
    </lineage>
</organism>
<feature type="domain" description="HTH LytTR-type" evidence="4">
    <location>
        <begin position="161"/>
        <end position="209"/>
    </location>
</feature>
<gene>
    <name evidence="5" type="ORF">FEN17_18735</name>
</gene>
<dbReference type="PROSITE" id="PS50110">
    <property type="entry name" value="RESPONSE_REGULATORY"/>
    <property type="match status" value="1"/>
</dbReference>
<dbReference type="InterPro" id="IPR001789">
    <property type="entry name" value="Sig_transdc_resp-reg_receiver"/>
</dbReference>
<evidence type="ECO:0000256" key="2">
    <source>
        <dbReference type="PROSITE-ProRule" id="PRU00169"/>
    </source>
</evidence>
<keyword evidence="2" id="KW-0597">Phosphoprotein</keyword>
<dbReference type="SUPFAM" id="SSF52172">
    <property type="entry name" value="CheY-like"/>
    <property type="match status" value="1"/>
</dbReference>
<dbReference type="InterPro" id="IPR007492">
    <property type="entry name" value="LytTR_DNA-bd_dom"/>
</dbReference>
<evidence type="ECO:0000259" key="3">
    <source>
        <dbReference type="PROSITE" id="PS50110"/>
    </source>
</evidence>
<dbReference type="Pfam" id="PF04397">
    <property type="entry name" value="LytTR"/>
    <property type="match status" value="1"/>
</dbReference>
<keyword evidence="6" id="KW-1185">Reference proteome</keyword>
<dbReference type="SMART" id="SM00448">
    <property type="entry name" value="REC"/>
    <property type="match status" value="1"/>
</dbReference>
<keyword evidence="1" id="KW-0238">DNA-binding</keyword>
<dbReference type="SMART" id="SM00850">
    <property type="entry name" value="LytTR"/>
    <property type="match status" value="1"/>
</dbReference>